<dbReference type="Gene3D" id="1.25.10.10">
    <property type="entry name" value="Leucine-rich Repeat Variant"/>
    <property type="match status" value="1"/>
</dbReference>
<dbReference type="InterPro" id="IPR011989">
    <property type="entry name" value="ARM-like"/>
</dbReference>
<dbReference type="SUPFAM" id="SSF48371">
    <property type="entry name" value="ARM repeat"/>
    <property type="match status" value="1"/>
</dbReference>
<name>A0ABV2AGW1_9EUKA</name>
<reference evidence="1 2" key="1">
    <citation type="journal article" date="2024" name="BMC Biol.">
        <title>Comparative genomics of Ascetosporea gives new insight into the evolutionary basis for animal parasitism in Rhizaria.</title>
        <authorList>
            <person name="Hiltunen Thoren M."/>
            <person name="Onut-Brannstrom I."/>
            <person name="Alfjorden A."/>
            <person name="Peckova H."/>
            <person name="Swords F."/>
            <person name="Hooper C."/>
            <person name="Holzer A.S."/>
            <person name="Bass D."/>
            <person name="Burki F."/>
        </authorList>
    </citation>
    <scope>NUCLEOTIDE SEQUENCE [LARGE SCALE GENOMIC DNA]</scope>
    <source>
        <strain evidence="1">20-A016</strain>
    </source>
</reference>
<dbReference type="Proteomes" id="UP001439008">
    <property type="component" value="Unassembled WGS sequence"/>
</dbReference>
<protein>
    <submittedName>
        <fullName evidence="1">Uncharacterized protein</fullName>
    </submittedName>
</protein>
<dbReference type="InterPro" id="IPR016024">
    <property type="entry name" value="ARM-type_fold"/>
</dbReference>
<accession>A0ABV2AGW1</accession>
<keyword evidence="2" id="KW-1185">Reference proteome</keyword>
<proteinExistence type="predicted"/>
<dbReference type="EMBL" id="JBDODL010000098">
    <property type="protein sequence ID" value="MES1918638.1"/>
    <property type="molecule type" value="Genomic_DNA"/>
</dbReference>
<organism evidence="1 2">
    <name type="scientific">Bonamia ostreae</name>
    <dbReference type="NCBI Taxonomy" id="126728"/>
    <lineage>
        <taxon>Eukaryota</taxon>
        <taxon>Sar</taxon>
        <taxon>Rhizaria</taxon>
        <taxon>Endomyxa</taxon>
        <taxon>Ascetosporea</taxon>
        <taxon>Haplosporida</taxon>
        <taxon>Bonamia</taxon>
    </lineage>
</organism>
<evidence type="ECO:0000313" key="1">
    <source>
        <dbReference type="EMBL" id="MES1918638.1"/>
    </source>
</evidence>
<evidence type="ECO:0000313" key="2">
    <source>
        <dbReference type="Proteomes" id="UP001439008"/>
    </source>
</evidence>
<sequence>MTMERPEINQFLETLKPKNKKFSEISSVENSQFVQLVDILKNGSERNRLFTALLIENSIKEHYKKINFVEKSELKAHVLALYENEESPKVLLRIQSIILRIKSLEYFESGWSELFEFIVKATLSKKHEFVKSVLGLLKQLLSMFEEEFEDNFDVISAIHMNFLFSATYFKNAIDLMPCLISMTEKILSKNTKEPNDWNRIRLMEFQFITLLRRIKKLDEMSKSGEVPITYALEGIRHFIDSRLPYFEKYQEELFENLFLISKRSVKKNTNDNLIEKSLAKLLSWILNSQKIDVATESNMLKILSISLKILMNEVFRDCTQTKFVGLDLTYTFCIKSGYSSQNLIQSLSSMYTFEQPVVVFVILKVLSYIPKLHQDVTLSTDLLNLLNIGAHQMDIFDYANSTESSQLNFQIALISIEILTAFQKLIVEFKKQDFVIKIFSKVCKHLIFESYNKTPLSRALLQLGFKYLASAQIGTQTDFLGNLVEKFGRLIEDDNALEKATEIIRDIFSFNLAIFGEPKTCKRDENAFLTISTRCAVFMETIFFKYCEKIVEATHEESKMDELAKPNCDELQCYKLMAVLVANPYLKDKFDSKRIFCILIDRAKTWIANKEKKNLSLNFEILLKTLEFRNLPDETEYEFFFNFLRETIEKMADNKIVFPTKTITSIEENLLHMESLVVSSADVIERFCEKYYNRENNEKALVNALRSLKVVAKLMGDHFYKHSFQIMETMCKISQKSWIFNIVLFDTIYDILKITAKISFSKDKEKLSNTFKFLLKNVLDETNDKVFVFKLSKIRLLLNSDDRVALNDEIVALFGKLIANDTVVQNKIAKSFYSDTTDEFYIRENFLLIDHVVYELLLKFFSLNHEKGNETQVKVFLNKVLLTLIDKDCLFEKKIIIFGFLGQINFSFKSLNPNLMQRILKLLLDTCLEKCDFAKKNNAFYCLQEFIKDESVDFKEKSRYFFNTIVETMLEVKESSRKKDLFEMAWLLLKRFKIVNVKDNLMLDFLSNIPENFRFRIKPRFKQFLLYLLENLTNRKLELKEVKVKNIILILIEKIKEMERTDKKMRMDLEKIENGQTMIKKE</sequence>
<comment type="caution">
    <text evidence="1">The sequence shown here is derived from an EMBL/GenBank/DDBJ whole genome shotgun (WGS) entry which is preliminary data.</text>
</comment>
<gene>
    <name evidence="1" type="ORF">MHBO_000578</name>
</gene>